<keyword evidence="4" id="KW-1185">Reference proteome</keyword>
<dbReference type="PANTHER" id="PTHR30466:SF1">
    <property type="entry name" value="FMN REDUCTASE (NADH) RUTF"/>
    <property type="match status" value="1"/>
</dbReference>
<evidence type="ECO:0000313" key="3">
    <source>
        <dbReference type="EMBL" id="SDU76129.1"/>
    </source>
</evidence>
<accession>A0A1H2L5B0</accession>
<name>A0A1H2L5B0_9ACTN</name>
<dbReference type="SUPFAM" id="SSF50475">
    <property type="entry name" value="FMN-binding split barrel"/>
    <property type="match status" value="1"/>
</dbReference>
<feature type="domain" description="Flavin reductase like" evidence="2">
    <location>
        <begin position="21"/>
        <end position="170"/>
    </location>
</feature>
<dbReference type="Proteomes" id="UP000182977">
    <property type="component" value="Chromosome I"/>
</dbReference>
<dbReference type="InterPro" id="IPR050268">
    <property type="entry name" value="NADH-dep_flavin_reductase"/>
</dbReference>
<sequence length="176" mass="18688">MTLRPEPTSRPRPAPEFRDAMARLAGGVALLTVLDPVGRDCGLTVTAVSSVSLEPPLVLACVKKDGFIHDALFVADGWSLSFLAAGQLALSDYGARERHPGARDDFSPWPTRRAARGELIFTGAVAALECVPYDLVDAGDHTIALGRVAAVSRDTAGAVPLVHVDRRYYEPGPEVG</sequence>
<keyword evidence="1" id="KW-0560">Oxidoreductase</keyword>
<evidence type="ECO:0000313" key="4">
    <source>
        <dbReference type="Proteomes" id="UP000182977"/>
    </source>
</evidence>
<reference evidence="4" key="1">
    <citation type="submission" date="2016-10" db="EMBL/GenBank/DDBJ databases">
        <authorList>
            <person name="Varghese N."/>
            <person name="Submissions S."/>
        </authorList>
    </citation>
    <scope>NUCLEOTIDE SEQUENCE [LARGE SCALE GENOMIC DNA]</scope>
    <source>
        <strain evidence="4">DSM 45079</strain>
    </source>
</reference>
<dbReference type="STRING" id="419479.SAMN04488563_5113"/>
<dbReference type="Pfam" id="PF01613">
    <property type="entry name" value="Flavin_Reduct"/>
    <property type="match status" value="1"/>
</dbReference>
<proteinExistence type="predicted"/>
<organism evidence="3 4">
    <name type="scientific">Jiangella alkaliphila</name>
    <dbReference type="NCBI Taxonomy" id="419479"/>
    <lineage>
        <taxon>Bacteria</taxon>
        <taxon>Bacillati</taxon>
        <taxon>Actinomycetota</taxon>
        <taxon>Actinomycetes</taxon>
        <taxon>Jiangellales</taxon>
        <taxon>Jiangellaceae</taxon>
        <taxon>Jiangella</taxon>
    </lineage>
</organism>
<dbReference type="GO" id="GO:0042602">
    <property type="term" value="F:riboflavin reductase (NADPH) activity"/>
    <property type="evidence" value="ECO:0007669"/>
    <property type="project" value="TreeGrafter"/>
</dbReference>
<protein>
    <submittedName>
        <fullName evidence="3">NADH-FMN oxidoreductase RutF, flavin reductase (DIM6/NTAB) family</fullName>
    </submittedName>
</protein>
<dbReference type="InterPro" id="IPR012349">
    <property type="entry name" value="Split_barrel_FMN-bd"/>
</dbReference>
<dbReference type="EMBL" id="LT629791">
    <property type="protein sequence ID" value="SDU76129.1"/>
    <property type="molecule type" value="Genomic_DNA"/>
</dbReference>
<dbReference type="AlphaFoldDB" id="A0A1H2L5B0"/>
<evidence type="ECO:0000259" key="2">
    <source>
        <dbReference type="SMART" id="SM00903"/>
    </source>
</evidence>
<dbReference type="GO" id="GO:0010181">
    <property type="term" value="F:FMN binding"/>
    <property type="evidence" value="ECO:0007669"/>
    <property type="project" value="InterPro"/>
</dbReference>
<dbReference type="PANTHER" id="PTHR30466">
    <property type="entry name" value="FLAVIN REDUCTASE"/>
    <property type="match status" value="1"/>
</dbReference>
<evidence type="ECO:0000256" key="1">
    <source>
        <dbReference type="ARBA" id="ARBA00023002"/>
    </source>
</evidence>
<dbReference type="SMART" id="SM00903">
    <property type="entry name" value="Flavin_Reduct"/>
    <property type="match status" value="1"/>
</dbReference>
<gene>
    <name evidence="3" type="ORF">SAMN04488563_5113</name>
</gene>
<dbReference type="InterPro" id="IPR002563">
    <property type="entry name" value="Flavin_Rdtase-like_dom"/>
</dbReference>
<dbReference type="Gene3D" id="2.30.110.10">
    <property type="entry name" value="Electron Transport, Fmn-binding Protein, Chain A"/>
    <property type="match status" value="1"/>
</dbReference>